<name>A0ABV3DWB7_9ACTN</name>
<evidence type="ECO:0000313" key="14">
    <source>
        <dbReference type="EMBL" id="MEU8139552.1"/>
    </source>
</evidence>
<keyword evidence="7 14" id="KW-0418">Kinase</keyword>
<keyword evidence="15" id="KW-1185">Reference proteome</keyword>
<dbReference type="EMBL" id="JBEZFP010000182">
    <property type="protein sequence ID" value="MEU8139552.1"/>
    <property type="molecule type" value="Genomic_DNA"/>
</dbReference>
<dbReference type="PRINTS" id="PR00344">
    <property type="entry name" value="BCTRLSENSOR"/>
</dbReference>
<evidence type="ECO:0000256" key="1">
    <source>
        <dbReference type="ARBA" id="ARBA00000085"/>
    </source>
</evidence>
<dbReference type="InterPro" id="IPR005467">
    <property type="entry name" value="His_kinase_dom"/>
</dbReference>
<dbReference type="PROSITE" id="PS50885">
    <property type="entry name" value="HAMP"/>
    <property type="match status" value="1"/>
</dbReference>
<evidence type="ECO:0000256" key="5">
    <source>
        <dbReference type="ARBA" id="ARBA00022679"/>
    </source>
</evidence>
<dbReference type="Pfam" id="PF02518">
    <property type="entry name" value="HATPase_c"/>
    <property type="match status" value="1"/>
</dbReference>
<accession>A0ABV3DWB7</accession>
<dbReference type="EC" id="2.7.13.3" evidence="3"/>
<reference evidence="14 15" key="1">
    <citation type="submission" date="2024-06" db="EMBL/GenBank/DDBJ databases">
        <title>The Natural Products Discovery Center: Release of the First 8490 Sequenced Strains for Exploring Actinobacteria Biosynthetic Diversity.</title>
        <authorList>
            <person name="Kalkreuter E."/>
            <person name="Kautsar S.A."/>
            <person name="Yang D."/>
            <person name="Bader C.D."/>
            <person name="Teijaro C.N."/>
            <person name="Fluegel L."/>
            <person name="Davis C.M."/>
            <person name="Simpson J.R."/>
            <person name="Lauterbach L."/>
            <person name="Steele A.D."/>
            <person name="Gui C."/>
            <person name="Meng S."/>
            <person name="Li G."/>
            <person name="Viehrig K."/>
            <person name="Ye F."/>
            <person name="Su P."/>
            <person name="Kiefer A.F."/>
            <person name="Nichols A."/>
            <person name="Cepeda A.J."/>
            <person name="Yan W."/>
            <person name="Fan B."/>
            <person name="Jiang Y."/>
            <person name="Adhikari A."/>
            <person name="Zheng C.-J."/>
            <person name="Schuster L."/>
            <person name="Cowan T.M."/>
            <person name="Smanski M.J."/>
            <person name="Chevrette M.G."/>
            <person name="De Carvalho L.P.S."/>
            <person name="Shen B."/>
        </authorList>
    </citation>
    <scope>NUCLEOTIDE SEQUENCE [LARGE SCALE GENOMIC DNA]</scope>
    <source>
        <strain evidence="14 15">NPDC048946</strain>
    </source>
</reference>
<dbReference type="CDD" id="cd00082">
    <property type="entry name" value="HisKA"/>
    <property type="match status" value="1"/>
</dbReference>
<feature type="transmembrane region" description="Helical" evidence="11">
    <location>
        <begin position="145"/>
        <end position="168"/>
    </location>
</feature>
<dbReference type="RefSeq" id="WP_358363718.1">
    <property type="nucleotide sequence ID" value="NZ_JBEZFP010000182.1"/>
</dbReference>
<keyword evidence="4" id="KW-0597">Phosphoprotein</keyword>
<dbReference type="SMART" id="SM00304">
    <property type="entry name" value="HAMP"/>
    <property type="match status" value="1"/>
</dbReference>
<sequence>MPDDMADRRSRRPIRGFRPSIRLRIAVAIAAVSCVVATVLGVLVHETSQRQRLDRGRDIALARLDAALSAYGRTGQVSGPGAAVDDPELPAALRRVLAKGHQGTVLVRGPVGQEVWAAAPVEDHVVSTRLEYALVAGSGADLDRAIVASALFAVGVTVLVGVAASAGISRRLRHVQRTSRRIADGDLDARVGRIGGRDEVSDLAASVDRMAEALQERLRSEQRFTADVAHELRTPLTGLVTAAELLPASRPTELVHDRVRALQALVEDLLEVSRLDAAGETAEVRAFRLGAAVRRVVAAAEAAGAGPTRFELVADAVVETDGRRLDRILGNLVVNAHRHGAPPVEVVVDGHTVTVRDHGPGFPPDLLDHGPQRFRSGHRERGRGTGLGLTIAIGQARVIGAELDFGTAVGGGALAVLVLPGPQDDGPAPESGERYP</sequence>
<dbReference type="PROSITE" id="PS50109">
    <property type="entry name" value="HIS_KIN"/>
    <property type="match status" value="1"/>
</dbReference>
<dbReference type="Gene3D" id="6.10.340.10">
    <property type="match status" value="1"/>
</dbReference>
<gene>
    <name evidence="14" type="ORF">AB0C36_39420</name>
</gene>
<comment type="catalytic activity">
    <reaction evidence="1">
        <text>ATP + protein L-histidine = ADP + protein N-phospho-L-histidine.</text>
        <dbReference type="EC" id="2.7.13.3"/>
    </reaction>
</comment>
<keyword evidence="8 11" id="KW-1133">Transmembrane helix</keyword>
<dbReference type="InterPro" id="IPR004358">
    <property type="entry name" value="Sig_transdc_His_kin-like_C"/>
</dbReference>
<evidence type="ECO:0000256" key="7">
    <source>
        <dbReference type="ARBA" id="ARBA00022777"/>
    </source>
</evidence>
<dbReference type="SUPFAM" id="SSF47384">
    <property type="entry name" value="Homodimeric domain of signal transducing histidine kinase"/>
    <property type="match status" value="1"/>
</dbReference>
<dbReference type="Gene3D" id="1.10.287.130">
    <property type="match status" value="1"/>
</dbReference>
<evidence type="ECO:0000256" key="11">
    <source>
        <dbReference type="SAM" id="Phobius"/>
    </source>
</evidence>
<keyword evidence="6 11" id="KW-0812">Transmembrane</keyword>
<dbReference type="SUPFAM" id="SSF158472">
    <property type="entry name" value="HAMP domain-like"/>
    <property type="match status" value="1"/>
</dbReference>
<evidence type="ECO:0000256" key="10">
    <source>
        <dbReference type="ARBA" id="ARBA00023136"/>
    </source>
</evidence>
<feature type="domain" description="HAMP" evidence="13">
    <location>
        <begin position="166"/>
        <end position="219"/>
    </location>
</feature>
<dbReference type="SMART" id="SM00387">
    <property type="entry name" value="HATPase_c"/>
    <property type="match status" value="1"/>
</dbReference>
<dbReference type="PANTHER" id="PTHR45436:SF5">
    <property type="entry name" value="SENSOR HISTIDINE KINASE TRCS"/>
    <property type="match status" value="1"/>
</dbReference>
<dbReference type="Pfam" id="PF00512">
    <property type="entry name" value="HisKA"/>
    <property type="match status" value="1"/>
</dbReference>
<dbReference type="SUPFAM" id="SSF55874">
    <property type="entry name" value="ATPase domain of HSP90 chaperone/DNA topoisomerase II/histidine kinase"/>
    <property type="match status" value="1"/>
</dbReference>
<keyword evidence="10 11" id="KW-0472">Membrane</keyword>
<dbReference type="InterPro" id="IPR036097">
    <property type="entry name" value="HisK_dim/P_sf"/>
</dbReference>
<evidence type="ECO:0000259" key="12">
    <source>
        <dbReference type="PROSITE" id="PS50109"/>
    </source>
</evidence>
<evidence type="ECO:0000256" key="9">
    <source>
        <dbReference type="ARBA" id="ARBA00023012"/>
    </source>
</evidence>
<dbReference type="GO" id="GO:0016301">
    <property type="term" value="F:kinase activity"/>
    <property type="evidence" value="ECO:0007669"/>
    <property type="project" value="UniProtKB-KW"/>
</dbReference>
<comment type="caution">
    <text evidence="14">The sequence shown here is derived from an EMBL/GenBank/DDBJ whole genome shotgun (WGS) entry which is preliminary data.</text>
</comment>
<feature type="transmembrane region" description="Helical" evidence="11">
    <location>
        <begin position="21"/>
        <end position="44"/>
    </location>
</feature>
<dbReference type="CDD" id="cd06225">
    <property type="entry name" value="HAMP"/>
    <property type="match status" value="1"/>
</dbReference>
<protein>
    <recommendedName>
        <fullName evidence="3">histidine kinase</fullName>
        <ecNumber evidence="3">2.7.13.3</ecNumber>
    </recommendedName>
</protein>
<organism evidence="14 15">
    <name type="scientific">Streptodolium elevatio</name>
    <dbReference type="NCBI Taxonomy" id="3157996"/>
    <lineage>
        <taxon>Bacteria</taxon>
        <taxon>Bacillati</taxon>
        <taxon>Actinomycetota</taxon>
        <taxon>Actinomycetes</taxon>
        <taxon>Kitasatosporales</taxon>
        <taxon>Streptomycetaceae</taxon>
        <taxon>Streptodolium</taxon>
    </lineage>
</organism>
<dbReference type="Pfam" id="PF00672">
    <property type="entry name" value="HAMP"/>
    <property type="match status" value="1"/>
</dbReference>
<evidence type="ECO:0000313" key="15">
    <source>
        <dbReference type="Proteomes" id="UP001551482"/>
    </source>
</evidence>
<feature type="domain" description="Histidine kinase" evidence="12">
    <location>
        <begin position="227"/>
        <end position="423"/>
    </location>
</feature>
<evidence type="ECO:0000256" key="4">
    <source>
        <dbReference type="ARBA" id="ARBA00022553"/>
    </source>
</evidence>
<proteinExistence type="predicted"/>
<evidence type="ECO:0000256" key="2">
    <source>
        <dbReference type="ARBA" id="ARBA00004236"/>
    </source>
</evidence>
<keyword evidence="9" id="KW-0902">Two-component regulatory system</keyword>
<evidence type="ECO:0000256" key="3">
    <source>
        <dbReference type="ARBA" id="ARBA00012438"/>
    </source>
</evidence>
<comment type="subcellular location">
    <subcellularLocation>
        <location evidence="2">Cell membrane</location>
    </subcellularLocation>
</comment>
<dbReference type="Proteomes" id="UP001551482">
    <property type="component" value="Unassembled WGS sequence"/>
</dbReference>
<evidence type="ECO:0000256" key="8">
    <source>
        <dbReference type="ARBA" id="ARBA00022989"/>
    </source>
</evidence>
<dbReference type="PANTHER" id="PTHR45436">
    <property type="entry name" value="SENSOR HISTIDINE KINASE YKOH"/>
    <property type="match status" value="1"/>
</dbReference>
<keyword evidence="5" id="KW-0808">Transferase</keyword>
<evidence type="ECO:0000259" key="13">
    <source>
        <dbReference type="PROSITE" id="PS50885"/>
    </source>
</evidence>
<dbReference type="InterPro" id="IPR003594">
    <property type="entry name" value="HATPase_dom"/>
</dbReference>
<dbReference type="SMART" id="SM00388">
    <property type="entry name" value="HisKA"/>
    <property type="match status" value="1"/>
</dbReference>
<dbReference type="InterPro" id="IPR050428">
    <property type="entry name" value="TCS_sensor_his_kinase"/>
</dbReference>
<dbReference type="InterPro" id="IPR003660">
    <property type="entry name" value="HAMP_dom"/>
</dbReference>
<dbReference type="Gene3D" id="3.30.565.10">
    <property type="entry name" value="Histidine kinase-like ATPase, C-terminal domain"/>
    <property type="match status" value="1"/>
</dbReference>
<dbReference type="InterPro" id="IPR003661">
    <property type="entry name" value="HisK_dim/P_dom"/>
</dbReference>
<dbReference type="InterPro" id="IPR036890">
    <property type="entry name" value="HATPase_C_sf"/>
</dbReference>
<evidence type="ECO:0000256" key="6">
    <source>
        <dbReference type="ARBA" id="ARBA00022692"/>
    </source>
</evidence>